<evidence type="ECO:0000256" key="8">
    <source>
        <dbReference type="SAM" id="Phobius"/>
    </source>
</evidence>
<evidence type="ECO:0000256" key="3">
    <source>
        <dbReference type="ARBA" id="ARBA00022729"/>
    </source>
</evidence>
<dbReference type="InterPro" id="IPR007110">
    <property type="entry name" value="Ig-like_dom"/>
</dbReference>
<feature type="transmembrane region" description="Helical" evidence="8">
    <location>
        <begin position="747"/>
        <end position="771"/>
    </location>
</feature>
<evidence type="ECO:0000256" key="9">
    <source>
        <dbReference type="SAM" id="SignalP"/>
    </source>
</evidence>
<dbReference type="GO" id="GO:0004888">
    <property type="term" value="F:transmembrane signaling receptor activity"/>
    <property type="evidence" value="ECO:0007669"/>
    <property type="project" value="TreeGrafter"/>
</dbReference>
<dbReference type="InterPro" id="IPR050488">
    <property type="entry name" value="Ig_Fc_receptor"/>
</dbReference>
<dbReference type="CTD" id="83416"/>
<keyword evidence="2" id="KW-1003">Cell membrane</keyword>
<feature type="chain" id="PRO_5028170110" evidence="9">
    <location>
        <begin position="19"/>
        <end position="838"/>
    </location>
</feature>
<sequence>MLLWTALLVLAPASGLFATTPKLVISLHPPWTPVFEGETVKLTCSGFSAPLPRKVYWYSGNKIIKETKESTLEVDHSGDYRCRIGGNSSASDPVHLDFTTDLLVLQTPHSVFEGDSIVLKCQTRAGMQLSSVEIYKDNKLLALLGENTEFNIHRASLRDNGVYQCTGIIRSLLQVYSSSKVKIQVKELFSRPVLTDNLSETRSGTQVMLFCKTQLSPQKSNIRLQFCFFRNNKVLESGCSNNPGLHISAIWTEYSGSYQCKAGAVIPNIWKESQISHIRVRRVDTKVQTPTQLASEPIPAGQELLLICSVARKPANLYFYWFKKGVHNKKKQTFPGSKYKISAVENSDTGQYYCQAGYSTSELLTIRVKVPVSQPVLTLSTSKAQFPEGEQMNFRCEVKGGSSEILYQFFREDEFLREIKTTLRLASISLTAEHSGNYYCTANNGFGPKRSEALKIFVIVPVSQPVLTLHTPEDETVEGDTVTLHCQTQRGSLPIRYEFYHEDAYMDTSLADTGTGASYRFSLTTEHSGNYYCIATNSIGYKRSKAVSLSVIVPVSRPVFTLRSSRAQAVVGDMVELHCEALRGSPPILYRFYHEDVILKTSSAPSGGRASFHFVLTMEHSGNYSCEADNGLEAQRSELMTLKATVPVSRPVLTLRFPRPQAVVGDEMELHCEALRGSPPIQYRFYHEKVTLRNDSTFSGKGVSFNFSLTAEHSGNYSCEADNGLGAQQSEVVTLFIPGLTKNRRGALATGVTGALLSVVGLVAAGTLLFYSCFSRKAGDKSVPDFSRNPSDSNSQEATYHNVPGWIELQPVYLNGLHCPSCLSSSSIFMASDVAGTR</sequence>
<feature type="domain" description="Ig-like" evidence="10">
    <location>
        <begin position="290"/>
        <end position="365"/>
    </location>
</feature>
<feature type="domain" description="Ig-like" evidence="10">
    <location>
        <begin position="558"/>
        <end position="643"/>
    </location>
</feature>
<evidence type="ECO:0000313" key="12">
    <source>
        <dbReference type="RefSeq" id="XP_023577208.1"/>
    </source>
</evidence>
<dbReference type="Gene3D" id="2.60.40.10">
    <property type="entry name" value="Immunoglobulins"/>
    <property type="match status" value="8"/>
</dbReference>
<feature type="domain" description="Ig-like" evidence="10">
    <location>
        <begin position="21"/>
        <end position="97"/>
    </location>
</feature>
<dbReference type="GO" id="GO:0007166">
    <property type="term" value="P:cell surface receptor signaling pathway"/>
    <property type="evidence" value="ECO:0007669"/>
    <property type="project" value="TreeGrafter"/>
</dbReference>
<keyword evidence="4 8" id="KW-0472">Membrane</keyword>
<dbReference type="SUPFAM" id="SSF48726">
    <property type="entry name" value="Immunoglobulin"/>
    <property type="match status" value="7"/>
</dbReference>
<dbReference type="InterPro" id="IPR036179">
    <property type="entry name" value="Ig-like_dom_sf"/>
</dbReference>
<dbReference type="InterPro" id="IPR003599">
    <property type="entry name" value="Ig_sub"/>
</dbReference>
<protein>
    <submittedName>
        <fullName evidence="12">Fc receptor-like protein 5</fullName>
    </submittedName>
</protein>
<comment type="subcellular location">
    <subcellularLocation>
        <location evidence="1">Cell membrane</location>
    </subcellularLocation>
</comment>
<dbReference type="GO" id="GO:0006955">
    <property type="term" value="P:immune response"/>
    <property type="evidence" value="ECO:0007669"/>
    <property type="project" value="TreeGrafter"/>
</dbReference>
<feature type="domain" description="Ig-like" evidence="10">
    <location>
        <begin position="375"/>
        <end position="455"/>
    </location>
</feature>
<keyword evidence="5" id="KW-1015">Disulfide bond</keyword>
<keyword evidence="8" id="KW-1133">Transmembrane helix</keyword>
<dbReference type="SMART" id="SM00409">
    <property type="entry name" value="IG"/>
    <property type="match status" value="8"/>
</dbReference>
<accession>A0A6P6EZ12</accession>
<dbReference type="PANTHER" id="PTHR11481">
    <property type="entry name" value="IMMUNOGLOBULIN FC RECEPTOR"/>
    <property type="match status" value="1"/>
</dbReference>
<dbReference type="RefSeq" id="XP_023577208.1">
    <property type="nucleotide sequence ID" value="XM_023721440.1"/>
</dbReference>
<dbReference type="FunFam" id="2.60.40.10:FF:000357">
    <property type="entry name" value="Fc receptor like 1"/>
    <property type="match status" value="4"/>
</dbReference>
<dbReference type="InterPro" id="IPR003598">
    <property type="entry name" value="Ig_sub2"/>
</dbReference>
<evidence type="ECO:0000259" key="10">
    <source>
        <dbReference type="PROSITE" id="PS50835"/>
    </source>
</evidence>
<dbReference type="InParanoid" id="A0A6P6EZ12"/>
<evidence type="ECO:0000256" key="6">
    <source>
        <dbReference type="ARBA" id="ARBA00023180"/>
    </source>
</evidence>
<dbReference type="Proteomes" id="UP000515203">
    <property type="component" value="Unplaced"/>
</dbReference>
<dbReference type="SMART" id="SM00408">
    <property type="entry name" value="IGc2"/>
    <property type="match status" value="7"/>
</dbReference>
<name>A0A6P6EZ12_OCTDE</name>
<keyword evidence="6" id="KW-0325">Glycoprotein</keyword>
<keyword evidence="3 9" id="KW-0732">Signal</keyword>
<evidence type="ECO:0000256" key="5">
    <source>
        <dbReference type="ARBA" id="ARBA00023157"/>
    </source>
</evidence>
<dbReference type="OrthoDB" id="9950534at2759"/>
<evidence type="ECO:0000256" key="2">
    <source>
        <dbReference type="ARBA" id="ARBA00022475"/>
    </source>
</evidence>
<dbReference type="AlphaFoldDB" id="A0A6P6EZ12"/>
<dbReference type="Pfam" id="PF13895">
    <property type="entry name" value="Ig_2"/>
    <property type="match status" value="4"/>
</dbReference>
<gene>
    <name evidence="12" type="primary">Fcrl5</name>
</gene>
<keyword evidence="8" id="KW-0812">Transmembrane</keyword>
<evidence type="ECO:0000256" key="1">
    <source>
        <dbReference type="ARBA" id="ARBA00004236"/>
    </source>
</evidence>
<dbReference type="PROSITE" id="PS50835">
    <property type="entry name" value="IG_LIKE"/>
    <property type="match status" value="6"/>
</dbReference>
<dbReference type="FunCoup" id="A0A6P6EZ12">
    <property type="interactions" value="34"/>
</dbReference>
<evidence type="ECO:0000313" key="11">
    <source>
        <dbReference type="Proteomes" id="UP000515203"/>
    </source>
</evidence>
<organism evidence="11 12">
    <name type="scientific">Octodon degus</name>
    <name type="common">Degu</name>
    <name type="synonym">Sciurus degus</name>
    <dbReference type="NCBI Taxonomy" id="10160"/>
    <lineage>
        <taxon>Eukaryota</taxon>
        <taxon>Metazoa</taxon>
        <taxon>Chordata</taxon>
        <taxon>Craniata</taxon>
        <taxon>Vertebrata</taxon>
        <taxon>Euteleostomi</taxon>
        <taxon>Mammalia</taxon>
        <taxon>Eutheria</taxon>
        <taxon>Euarchontoglires</taxon>
        <taxon>Glires</taxon>
        <taxon>Rodentia</taxon>
        <taxon>Hystricomorpha</taxon>
        <taxon>Octodontidae</taxon>
        <taxon>Octodon</taxon>
    </lineage>
</organism>
<dbReference type="CDD" id="cd00096">
    <property type="entry name" value="Ig"/>
    <property type="match status" value="2"/>
</dbReference>
<feature type="domain" description="Ig-like" evidence="10">
    <location>
        <begin position="651"/>
        <end position="734"/>
    </location>
</feature>
<dbReference type="InterPro" id="IPR013783">
    <property type="entry name" value="Ig-like_fold"/>
</dbReference>
<dbReference type="Pfam" id="PF13927">
    <property type="entry name" value="Ig_3"/>
    <property type="match status" value="3"/>
</dbReference>
<evidence type="ECO:0000256" key="4">
    <source>
        <dbReference type="ARBA" id="ARBA00023136"/>
    </source>
</evidence>
<feature type="signal peptide" evidence="9">
    <location>
        <begin position="1"/>
        <end position="18"/>
    </location>
</feature>
<keyword evidence="7" id="KW-0393">Immunoglobulin domain</keyword>
<proteinExistence type="predicted"/>
<dbReference type="PANTHER" id="PTHR11481:SF68">
    <property type="entry name" value="FC RECEPTOR-LIKE PROTEIN 5"/>
    <property type="match status" value="1"/>
</dbReference>
<feature type="domain" description="Ig-like" evidence="10">
    <location>
        <begin position="465"/>
        <end position="548"/>
    </location>
</feature>
<reference evidence="12" key="1">
    <citation type="submission" date="2025-08" db="UniProtKB">
        <authorList>
            <consortium name="RefSeq"/>
        </authorList>
    </citation>
    <scope>IDENTIFICATION</scope>
</reference>
<evidence type="ECO:0000256" key="7">
    <source>
        <dbReference type="ARBA" id="ARBA00023319"/>
    </source>
</evidence>
<keyword evidence="11" id="KW-1185">Reference proteome</keyword>
<dbReference type="GeneID" id="101577197"/>
<dbReference type="GO" id="GO:0009897">
    <property type="term" value="C:external side of plasma membrane"/>
    <property type="evidence" value="ECO:0007669"/>
    <property type="project" value="TreeGrafter"/>
</dbReference>